<name>A0A1I7M7C4_9BURK</name>
<dbReference type="SUPFAM" id="SSF56300">
    <property type="entry name" value="Metallo-dependent phosphatases"/>
    <property type="match status" value="1"/>
</dbReference>
<evidence type="ECO:0000313" key="1">
    <source>
        <dbReference type="EMBL" id="SFV17823.1"/>
    </source>
</evidence>
<keyword evidence="1" id="KW-0378">Hydrolase</keyword>
<dbReference type="STRING" id="1035707.SAMN05216552_10762"/>
<dbReference type="EMBL" id="FPBO01000076">
    <property type="protein sequence ID" value="SFV17823.1"/>
    <property type="molecule type" value="Genomic_DNA"/>
</dbReference>
<organism evidence="1 2">
    <name type="scientific">Pseudoduganella namucuonensis</name>
    <dbReference type="NCBI Taxonomy" id="1035707"/>
    <lineage>
        <taxon>Bacteria</taxon>
        <taxon>Pseudomonadati</taxon>
        <taxon>Pseudomonadota</taxon>
        <taxon>Betaproteobacteria</taxon>
        <taxon>Burkholderiales</taxon>
        <taxon>Oxalobacteraceae</taxon>
        <taxon>Telluria group</taxon>
        <taxon>Pseudoduganella</taxon>
    </lineage>
</organism>
<dbReference type="AlphaFoldDB" id="A0A1I7M7C4"/>
<reference evidence="2" key="1">
    <citation type="submission" date="2016-10" db="EMBL/GenBank/DDBJ databases">
        <authorList>
            <person name="Varghese N."/>
            <person name="Submissions S."/>
        </authorList>
    </citation>
    <scope>NUCLEOTIDE SEQUENCE [LARGE SCALE GENOMIC DNA]</scope>
    <source>
        <strain evidence="2">CGMCC 1.11014</strain>
    </source>
</reference>
<proteinExistence type="predicted"/>
<dbReference type="InterPro" id="IPR050535">
    <property type="entry name" value="DNA_Repair-Maintenance_Comp"/>
</dbReference>
<dbReference type="Proteomes" id="UP000199391">
    <property type="component" value="Unassembled WGS sequence"/>
</dbReference>
<accession>A0A1I7M7C4</accession>
<dbReference type="GO" id="GO:0004527">
    <property type="term" value="F:exonuclease activity"/>
    <property type="evidence" value="ECO:0007669"/>
    <property type="project" value="UniProtKB-KW"/>
</dbReference>
<dbReference type="RefSeq" id="WP_177307820.1">
    <property type="nucleotide sequence ID" value="NZ_FPBO01000076.1"/>
</dbReference>
<protein>
    <submittedName>
        <fullName evidence="1">Exonuclease SbcD</fullName>
    </submittedName>
</protein>
<keyword evidence="1" id="KW-0269">Exonuclease</keyword>
<keyword evidence="1" id="KW-0540">Nuclease</keyword>
<gene>
    <name evidence="1" type="ORF">SAMN05216552_10762</name>
</gene>
<keyword evidence="2" id="KW-1185">Reference proteome</keyword>
<dbReference type="Gene3D" id="3.60.21.10">
    <property type="match status" value="1"/>
</dbReference>
<sequence length="430" mass="45799">MITIAHFSDLHYADDTLAEVGPCFAFAVDEAIRRGVDVAVITGDTTDHALPAHSPAFAALARQIRRLADHCPVLLLQGTYSHEPPGMLRLFPLLGGRHPIHVADRLRQVALMADGSWRASEGWRFDTVPAGARLLCSCVPTMNKAALVAAVGAGEAASAMGGHLARVLAGLAPSHERARTLGIPSIGVSHGTVHGCMTEHGVPMAGLDHEFTTGTLFAVRASGFLLGHIHKHQSWRDGAHLIAYPGSIGRLHYGEEGDKGFMVWQVEADGADAVLVPTPARRTHELVFDGPPDLAALEVFAREHDLSDARVRVRWCVAEEARHQVDRDAILAALSGAAGVKLEGRVMPVSRARAAGIARTTHLALQLRAWAKAASVHADPLLARLDDLDCASPEAIATRLLAPDAQCDALTKAEPDGSWVHTEPATELIA</sequence>
<evidence type="ECO:0000313" key="2">
    <source>
        <dbReference type="Proteomes" id="UP000199391"/>
    </source>
</evidence>
<dbReference type="PANTHER" id="PTHR30337">
    <property type="entry name" value="COMPONENT OF ATP-DEPENDENT DSDNA EXONUCLEASE"/>
    <property type="match status" value="1"/>
</dbReference>
<dbReference type="InterPro" id="IPR029052">
    <property type="entry name" value="Metallo-depent_PP-like"/>
</dbReference>